<gene>
    <name evidence="4" type="ORF">BJ085DRAFT_17943</name>
</gene>
<organism evidence="4 5">
    <name type="scientific">Dimargaris cristalligena</name>
    <dbReference type="NCBI Taxonomy" id="215637"/>
    <lineage>
        <taxon>Eukaryota</taxon>
        <taxon>Fungi</taxon>
        <taxon>Fungi incertae sedis</taxon>
        <taxon>Zoopagomycota</taxon>
        <taxon>Kickxellomycotina</taxon>
        <taxon>Dimargaritomycetes</taxon>
        <taxon>Dimargaritales</taxon>
        <taxon>Dimargaritaceae</taxon>
        <taxon>Dimargaris</taxon>
    </lineage>
</organism>
<feature type="region of interest" description="Disordered" evidence="2">
    <location>
        <begin position="169"/>
        <end position="196"/>
    </location>
</feature>
<dbReference type="Proteomes" id="UP000268162">
    <property type="component" value="Unassembled WGS sequence"/>
</dbReference>
<feature type="domain" description="AB hydrolase-1" evidence="3">
    <location>
        <begin position="17"/>
        <end position="175"/>
    </location>
</feature>
<dbReference type="EMBL" id="ML002322">
    <property type="protein sequence ID" value="RKP38860.1"/>
    <property type="molecule type" value="Genomic_DNA"/>
</dbReference>
<dbReference type="GO" id="GO:0042171">
    <property type="term" value="F:lysophosphatidic acid acyltransferase activity"/>
    <property type="evidence" value="ECO:0007669"/>
    <property type="project" value="TreeGrafter"/>
</dbReference>
<name>A0A4Q0A150_9FUNG</name>
<dbReference type="InterPro" id="IPR000073">
    <property type="entry name" value="AB_hydrolase_1"/>
</dbReference>
<sequence length="367" mass="41079">MIDSDDAATLEERADRPTLVVAHGFGTGLGIFFRNYEHLANHSGRRVFGIDWLGMGLSARPTHLPWHKQRETPANAATEEPVHWGTDEGSAAQVRETEEFFVDSLERWREAMGISKMVLLGHSFGGYMTALYALRYPERVEKLILASPMGVPEIPEGFLPWLDSNPDVNTPLVNDTDVDDATAESPSPPAKPAGPKPLFGSRQFMFKLVAYCWRSQSSPQWFVRNSGPLGSYLVNQYISRYEYLAKPERTALSDYLYHLATRPGSGEYSITILTHPFVIARNPLASRLHDLKVPTVFMYGETDWMDYRGAEAAAARMRVPTKIVHIGDAGHNLMVENPEDFNAFLIQEMKEGPHLSGQETPTEINGE</sequence>
<dbReference type="GO" id="GO:0005739">
    <property type="term" value="C:mitochondrion"/>
    <property type="evidence" value="ECO:0007669"/>
    <property type="project" value="TreeGrafter"/>
</dbReference>
<dbReference type="STRING" id="215637.A0A4Q0A150"/>
<dbReference type="Pfam" id="PF00561">
    <property type="entry name" value="Abhydrolase_1"/>
    <property type="match status" value="1"/>
</dbReference>
<evidence type="ECO:0000313" key="5">
    <source>
        <dbReference type="Proteomes" id="UP000268162"/>
    </source>
</evidence>
<dbReference type="GO" id="GO:0006654">
    <property type="term" value="P:phosphatidic acid biosynthetic process"/>
    <property type="evidence" value="ECO:0007669"/>
    <property type="project" value="TreeGrafter"/>
</dbReference>
<dbReference type="SUPFAM" id="SSF53474">
    <property type="entry name" value="alpha/beta-Hydrolases"/>
    <property type="match status" value="1"/>
</dbReference>
<dbReference type="Gene3D" id="3.40.50.1820">
    <property type="entry name" value="alpha/beta hydrolase"/>
    <property type="match status" value="1"/>
</dbReference>
<protein>
    <submittedName>
        <fullName evidence="4">Alpha/Beta hydrolase protein</fullName>
    </submittedName>
</protein>
<dbReference type="AlphaFoldDB" id="A0A4Q0A150"/>
<reference evidence="5" key="1">
    <citation type="journal article" date="2018" name="Nat. Microbiol.">
        <title>Leveraging single-cell genomics to expand the fungal tree of life.</title>
        <authorList>
            <person name="Ahrendt S.R."/>
            <person name="Quandt C.A."/>
            <person name="Ciobanu D."/>
            <person name="Clum A."/>
            <person name="Salamov A."/>
            <person name="Andreopoulos B."/>
            <person name="Cheng J.F."/>
            <person name="Woyke T."/>
            <person name="Pelin A."/>
            <person name="Henrissat B."/>
            <person name="Reynolds N.K."/>
            <person name="Benny G.L."/>
            <person name="Smith M.E."/>
            <person name="James T.Y."/>
            <person name="Grigoriev I.V."/>
        </authorList>
    </citation>
    <scope>NUCLEOTIDE SEQUENCE [LARGE SCALE GENOMIC DNA]</scope>
    <source>
        <strain evidence="5">RSA 468</strain>
    </source>
</reference>
<evidence type="ECO:0000259" key="3">
    <source>
        <dbReference type="Pfam" id="PF00561"/>
    </source>
</evidence>
<dbReference type="PANTHER" id="PTHR42886">
    <property type="entry name" value="RE40534P-RELATED"/>
    <property type="match status" value="1"/>
</dbReference>
<dbReference type="GO" id="GO:0055088">
    <property type="term" value="P:lipid homeostasis"/>
    <property type="evidence" value="ECO:0007669"/>
    <property type="project" value="TreeGrafter"/>
</dbReference>
<comment type="similarity">
    <text evidence="1">Belongs to the peptidase S33 family. ABHD4/ABHD5 subfamily.</text>
</comment>
<accession>A0A4Q0A150</accession>
<dbReference type="InterPro" id="IPR029058">
    <property type="entry name" value="AB_hydrolase_fold"/>
</dbReference>
<proteinExistence type="inferred from homology"/>
<keyword evidence="4" id="KW-0378">Hydrolase</keyword>
<evidence type="ECO:0000313" key="4">
    <source>
        <dbReference type="EMBL" id="RKP38860.1"/>
    </source>
</evidence>
<keyword evidence="5" id="KW-1185">Reference proteome</keyword>
<dbReference type="GO" id="GO:0052689">
    <property type="term" value="F:carboxylic ester hydrolase activity"/>
    <property type="evidence" value="ECO:0007669"/>
    <property type="project" value="TreeGrafter"/>
</dbReference>
<evidence type="ECO:0000256" key="1">
    <source>
        <dbReference type="ARBA" id="ARBA00038097"/>
    </source>
</evidence>
<dbReference type="PANTHER" id="PTHR42886:SF29">
    <property type="entry name" value="PUMMELIG, ISOFORM A"/>
    <property type="match status" value="1"/>
</dbReference>
<evidence type="ECO:0000256" key="2">
    <source>
        <dbReference type="SAM" id="MobiDB-lite"/>
    </source>
</evidence>
<feature type="compositionally biased region" description="Pro residues" evidence="2">
    <location>
        <begin position="186"/>
        <end position="195"/>
    </location>
</feature>